<gene>
    <name evidence="1" type="ORF">Q9L58_009412</name>
</gene>
<proteinExistence type="predicted"/>
<evidence type="ECO:0000313" key="2">
    <source>
        <dbReference type="Proteomes" id="UP001447188"/>
    </source>
</evidence>
<comment type="caution">
    <text evidence="1">The sequence shown here is derived from an EMBL/GenBank/DDBJ whole genome shotgun (WGS) entry which is preliminary data.</text>
</comment>
<evidence type="ECO:0000313" key="1">
    <source>
        <dbReference type="EMBL" id="KAL0631720.1"/>
    </source>
</evidence>
<name>A0ABR3G7H3_9PEZI</name>
<dbReference type="Proteomes" id="UP001447188">
    <property type="component" value="Unassembled WGS sequence"/>
</dbReference>
<protein>
    <submittedName>
        <fullName evidence="1">Uncharacterized protein</fullName>
    </submittedName>
</protein>
<organism evidence="1 2">
    <name type="scientific">Discina gigas</name>
    <dbReference type="NCBI Taxonomy" id="1032678"/>
    <lineage>
        <taxon>Eukaryota</taxon>
        <taxon>Fungi</taxon>
        <taxon>Dikarya</taxon>
        <taxon>Ascomycota</taxon>
        <taxon>Pezizomycotina</taxon>
        <taxon>Pezizomycetes</taxon>
        <taxon>Pezizales</taxon>
        <taxon>Discinaceae</taxon>
        <taxon>Discina</taxon>
    </lineage>
</organism>
<reference evidence="1 2" key="1">
    <citation type="submission" date="2024-02" db="EMBL/GenBank/DDBJ databases">
        <title>Discinaceae phylogenomics.</title>
        <authorList>
            <person name="Dirks A.C."/>
            <person name="James T.Y."/>
        </authorList>
    </citation>
    <scope>NUCLEOTIDE SEQUENCE [LARGE SCALE GENOMIC DNA]</scope>
    <source>
        <strain evidence="1 2">ACD0624</strain>
    </source>
</reference>
<keyword evidence="2" id="KW-1185">Reference proteome</keyword>
<sequence length="172" mass="18728">MAVEPQIAIRDPTIPLEKVEYTETLMACGYCWSPESMFAVQTMVGLRLCVTRLGVDTDTVIMLLAHGAGVDAALAAGAANLKAKEYMGWKSFTRAARNDALETMDAQLNARAHITLETRVHHFLLRSLERLAKLLNASRSRDIGADLTHISTKRGWCAGDGGSDMSLVAIHT</sequence>
<accession>A0ABR3G7H3</accession>
<dbReference type="EMBL" id="JBBBZM010000218">
    <property type="protein sequence ID" value="KAL0631720.1"/>
    <property type="molecule type" value="Genomic_DNA"/>
</dbReference>